<dbReference type="PANTHER" id="PTHR11946">
    <property type="entry name" value="VALYL-TRNA SYNTHETASES"/>
    <property type="match status" value="1"/>
</dbReference>
<dbReference type="Pfam" id="PF06821">
    <property type="entry name" value="Ser_hydrolase"/>
    <property type="match status" value="1"/>
</dbReference>
<evidence type="ECO:0000256" key="5">
    <source>
        <dbReference type="ARBA" id="ARBA00022840"/>
    </source>
</evidence>
<dbReference type="Pfam" id="PF08264">
    <property type="entry name" value="Anticodon_1"/>
    <property type="match status" value="1"/>
</dbReference>
<comment type="catalytic activity">
    <reaction evidence="10">
        <text>tRNA(Val) + L-valine + ATP = L-valyl-tRNA(Val) + AMP + diphosphate</text>
        <dbReference type="Rhea" id="RHEA:10704"/>
        <dbReference type="Rhea" id="RHEA-COMP:9672"/>
        <dbReference type="Rhea" id="RHEA-COMP:9708"/>
        <dbReference type="ChEBI" id="CHEBI:30616"/>
        <dbReference type="ChEBI" id="CHEBI:33019"/>
        <dbReference type="ChEBI" id="CHEBI:57762"/>
        <dbReference type="ChEBI" id="CHEBI:78442"/>
        <dbReference type="ChEBI" id="CHEBI:78537"/>
        <dbReference type="ChEBI" id="CHEBI:456215"/>
        <dbReference type="EC" id="6.1.1.9"/>
    </reaction>
</comment>
<feature type="domain" description="Methionyl/Valyl/Leucyl/Isoleucyl-tRNA synthetase anticodon-binding" evidence="15">
    <location>
        <begin position="1131"/>
        <end position="1250"/>
    </location>
</feature>
<dbReference type="SUPFAM" id="SSF47323">
    <property type="entry name" value="Anticodon-binding domain of a subclass of class I aminoacyl-tRNA synthetases"/>
    <property type="match status" value="1"/>
</dbReference>
<dbReference type="InterPro" id="IPR001412">
    <property type="entry name" value="aa-tRNA-synth_I_CS"/>
</dbReference>
<feature type="domain" description="Aminoacyl-tRNA synthetase class Ia" evidence="14">
    <location>
        <begin position="16"/>
        <end position="565"/>
    </location>
</feature>
<dbReference type="InterPro" id="IPR002303">
    <property type="entry name" value="Valyl-tRNA_ligase"/>
</dbReference>
<dbReference type="SUPFAM" id="SSF52374">
    <property type="entry name" value="Nucleotidylyl transferase"/>
    <property type="match status" value="2"/>
</dbReference>
<dbReference type="CDD" id="cd07962">
    <property type="entry name" value="Anticodon_Ia_Val"/>
    <property type="match status" value="1"/>
</dbReference>
<dbReference type="InterPro" id="IPR013078">
    <property type="entry name" value="His_Pase_superF_clade-1"/>
</dbReference>
<comment type="catalytic activity">
    <reaction evidence="9">
        <text>tRNA(Leu) + L-leucine + ATP = L-leucyl-tRNA(Leu) + AMP + diphosphate</text>
        <dbReference type="Rhea" id="RHEA:11688"/>
        <dbReference type="Rhea" id="RHEA-COMP:9613"/>
        <dbReference type="Rhea" id="RHEA-COMP:9622"/>
        <dbReference type="ChEBI" id="CHEBI:30616"/>
        <dbReference type="ChEBI" id="CHEBI:33019"/>
        <dbReference type="ChEBI" id="CHEBI:57427"/>
        <dbReference type="ChEBI" id="CHEBI:78442"/>
        <dbReference type="ChEBI" id="CHEBI:78494"/>
        <dbReference type="ChEBI" id="CHEBI:456215"/>
        <dbReference type="EC" id="6.1.1.4"/>
    </reaction>
</comment>
<dbReference type="SUPFAM" id="SSF53254">
    <property type="entry name" value="Phosphoglycerate mutase-like"/>
    <property type="match status" value="1"/>
</dbReference>
<dbReference type="SMART" id="SM00855">
    <property type="entry name" value="PGAM"/>
    <property type="match status" value="1"/>
</dbReference>
<dbReference type="InterPro" id="IPR009008">
    <property type="entry name" value="Val/Leu/Ile-tRNA-synth_edit"/>
</dbReference>
<organism evidence="17 18">
    <name type="scientific">Candidatus Dojkabacteria bacterium</name>
    <dbReference type="NCBI Taxonomy" id="2099670"/>
    <lineage>
        <taxon>Bacteria</taxon>
        <taxon>Candidatus Dojkabacteria</taxon>
    </lineage>
</organism>
<evidence type="ECO:0000256" key="1">
    <source>
        <dbReference type="ARBA" id="ARBA00013169"/>
    </source>
</evidence>
<evidence type="ECO:0000256" key="10">
    <source>
        <dbReference type="ARBA" id="ARBA00047552"/>
    </source>
</evidence>
<dbReference type="GO" id="GO:0004832">
    <property type="term" value="F:valine-tRNA ligase activity"/>
    <property type="evidence" value="ECO:0007669"/>
    <property type="project" value="UniProtKB-EC"/>
</dbReference>
<keyword evidence="2" id="KW-0963">Cytoplasm</keyword>
<keyword evidence="7 13" id="KW-0030">Aminoacyl-tRNA synthetase</keyword>
<dbReference type="InterPro" id="IPR010662">
    <property type="entry name" value="RBBP9/YdeN"/>
</dbReference>
<keyword evidence="5 13" id="KW-0067">ATP-binding</keyword>
<dbReference type="InterPro" id="IPR029033">
    <property type="entry name" value="His_PPase_superfam"/>
</dbReference>
<dbReference type="InterPro" id="IPR029058">
    <property type="entry name" value="AB_hydrolase_fold"/>
</dbReference>
<dbReference type="Pfam" id="PF09334">
    <property type="entry name" value="tRNA-synt_1g"/>
    <property type="match status" value="1"/>
</dbReference>
<dbReference type="GO" id="GO:0006438">
    <property type="term" value="P:valyl-tRNA aminoacylation"/>
    <property type="evidence" value="ECO:0007669"/>
    <property type="project" value="InterPro"/>
</dbReference>
<dbReference type="InterPro" id="IPR001345">
    <property type="entry name" value="PG/BPGM_mutase_AS"/>
</dbReference>
<protein>
    <recommendedName>
        <fullName evidence="1">valine--tRNA ligase</fullName>
        <ecNumber evidence="1">6.1.1.9</ecNumber>
    </recommendedName>
    <alternativeName>
        <fullName evidence="8">Valyl-tRNA synthetase</fullName>
    </alternativeName>
</protein>
<feature type="binding site" evidence="12">
    <location>
        <begin position="777"/>
        <end position="784"/>
    </location>
    <ligand>
        <name>substrate</name>
    </ligand>
</feature>
<evidence type="ECO:0000256" key="2">
    <source>
        <dbReference type="ARBA" id="ARBA00022490"/>
    </source>
</evidence>
<dbReference type="Gene3D" id="3.40.50.1240">
    <property type="entry name" value="Phosphoglycerate mutase-like"/>
    <property type="match status" value="1"/>
</dbReference>
<dbReference type="Pfam" id="PF00300">
    <property type="entry name" value="His_Phos_1"/>
    <property type="match status" value="1"/>
</dbReference>
<evidence type="ECO:0000256" key="8">
    <source>
        <dbReference type="ARBA" id="ARBA00029936"/>
    </source>
</evidence>
<reference evidence="17" key="2">
    <citation type="journal article" date="2021" name="Microbiome">
        <title>Successional dynamics and alternative stable states in a saline activated sludge microbial community over 9 years.</title>
        <authorList>
            <person name="Wang Y."/>
            <person name="Ye J."/>
            <person name="Ju F."/>
            <person name="Liu L."/>
            <person name="Boyd J.A."/>
            <person name="Deng Y."/>
            <person name="Parks D.H."/>
            <person name="Jiang X."/>
            <person name="Yin X."/>
            <person name="Woodcroft B.J."/>
            <person name="Tyson G.W."/>
            <person name="Hugenholtz P."/>
            <person name="Polz M.F."/>
            <person name="Zhang T."/>
        </authorList>
    </citation>
    <scope>NUCLEOTIDE SEQUENCE</scope>
    <source>
        <strain evidence="17">HKST-UBA15</strain>
    </source>
</reference>
<evidence type="ECO:0000313" key="18">
    <source>
        <dbReference type="Proteomes" id="UP000745577"/>
    </source>
</evidence>
<name>A0A955I763_9BACT</name>
<keyword evidence="6 13" id="KW-0648">Protein biosynthesis</keyword>
<comment type="similarity">
    <text evidence="13">Belongs to the class-I aminoacyl-tRNA synthetase family.</text>
</comment>
<dbReference type="Gene3D" id="1.10.730.10">
    <property type="entry name" value="Isoleucyl-tRNA Synthetase, Domain 1"/>
    <property type="match status" value="1"/>
</dbReference>
<dbReference type="SUPFAM" id="SSF53474">
    <property type="entry name" value="alpha/beta-Hydrolases"/>
    <property type="match status" value="1"/>
</dbReference>
<dbReference type="CDD" id="cd07067">
    <property type="entry name" value="HP_PGM_like"/>
    <property type="match status" value="1"/>
</dbReference>
<dbReference type="Gene3D" id="3.40.50.620">
    <property type="entry name" value="HUPs"/>
    <property type="match status" value="2"/>
</dbReference>
<feature type="binding site" evidence="12">
    <location>
        <position position="826"/>
    </location>
    <ligand>
        <name>substrate</name>
    </ligand>
</feature>
<dbReference type="Proteomes" id="UP000745577">
    <property type="component" value="Unassembled WGS sequence"/>
</dbReference>
<proteinExistence type="inferred from homology"/>
<keyword evidence="3 13" id="KW-0436">Ligase</keyword>
<dbReference type="InterPro" id="IPR013155">
    <property type="entry name" value="M/V/L/I-tRNA-synth_anticd-bd"/>
</dbReference>
<gene>
    <name evidence="17" type="ORF">KC675_01155</name>
</gene>
<reference evidence="17" key="1">
    <citation type="submission" date="2020-04" db="EMBL/GenBank/DDBJ databases">
        <authorList>
            <person name="Zhang T."/>
        </authorList>
    </citation>
    <scope>NUCLEOTIDE SEQUENCE</scope>
    <source>
        <strain evidence="17">HKST-UBA15</strain>
    </source>
</reference>
<dbReference type="Pfam" id="PF00133">
    <property type="entry name" value="tRNA-synt_1"/>
    <property type="match status" value="1"/>
</dbReference>
<evidence type="ECO:0000259" key="15">
    <source>
        <dbReference type="Pfam" id="PF08264"/>
    </source>
</evidence>
<dbReference type="InterPro" id="IPR009080">
    <property type="entry name" value="tRNAsynth_Ia_anticodon-bd"/>
</dbReference>
<feature type="active site" description="Proton donor/acceptor" evidence="11">
    <location>
        <position position="850"/>
    </location>
</feature>
<evidence type="ECO:0000313" key="17">
    <source>
        <dbReference type="EMBL" id="MCA9379766.1"/>
    </source>
</evidence>
<evidence type="ECO:0000256" key="9">
    <source>
        <dbReference type="ARBA" id="ARBA00047469"/>
    </source>
</evidence>
<dbReference type="GO" id="GO:0005524">
    <property type="term" value="F:ATP binding"/>
    <property type="evidence" value="ECO:0007669"/>
    <property type="project" value="UniProtKB-KW"/>
</dbReference>
<evidence type="ECO:0000256" key="12">
    <source>
        <dbReference type="PIRSR" id="PIRSR613078-2"/>
    </source>
</evidence>
<dbReference type="PROSITE" id="PS00175">
    <property type="entry name" value="PG_MUTASE"/>
    <property type="match status" value="1"/>
</dbReference>
<dbReference type="InterPro" id="IPR002300">
    <property type="entry name" value="aa-tRNA-synth_Ia"/>
</dbReference>
<sequence>MLPKGPYQPQSTEEEILAFWLENNFYSPEYKSEKKLSTSNQPDRETFSIVLPPPNANGNLHLGHMSGYAYQDLMGRYNRMKGKKVLLLPGKDHAGILTEVVFEKELEKEGLSKKALGREEFYKRCYDFCIKNSENARRQEKNIGLSADFDRELFTLEPKIVDEVLKAFELMYEDKLVYRDKRIINWCPRCQSALADIDTEFKDSQSPFYYFKYAFTEPETDAIRLKNEFNGKVIEWDFERNSTKEGSDRLPFSFGNYQNFEIIGIGYGDEQKGKLSGKVIGIQMRLDKNFRLVVLNQETEIDIKHELDKIFLFEIQHYAGAHIILFDEYSEDRFYTNGFILGTVRPETKFGDTALAVDPDDKRYKEFVGKEFEVRTLLGTSKINVISDNAVDESFGTGMVKVTPAHSPEDWDIAKRHPDEAFPEKQVIDFNGKMNHLAGKYQGLSVKEARKAMLEDMKSAGMLVYLDENYTNRIRICERCKYPIEPLISYQWFVDTEPLKSEAKRLVEEGFTDIMPEGKKKTYMQWMESKEDWCITRQLWWGYRVPVWYKGEHSQYITETGEVKEKIGDKIINNPEDYNGLIYVGHDNPNSRKTYFIPGKHGYMSRKIFPEIAEKYPNTITVQVENIDEPSQEDYANGLKDYDLKNSVIIAHSMGCPAIINYISENNTPIEKLVLIAPKLIFKEKDRAKRYTKMLEDLRLDKLETLVKELVIIYSDNDEHVTLEDISESIKKQLPYAKYVLQKDADHFATPELDIFPEYLWEVIKDNGNQLNISVLRHGETEYNKLGKFHGITDIELNETGREQAHEAKEKLGAHYDVIISSPLKRARQTAEIVNEKLGLKIIENDLLKERDFGNLEGLTWEEFSEQYPNEASKNHIDFQPELEKGERIEDVEKRLREFINWLKTSGYKNPLIVTHAGVIRVIERKLNNLTPEQSRENDPKNLELRNYKLSAAEWVQDEDVLDTWFSSGQWPYLTLMVKEGDFNEFYPSQVMETGWDILLFWVTRMMLLNPYRAKKLNPKRTDEQIVPFKSVYLHGLVLDKNGIKMSKSKGNGIDPFEMMQKYGTDALRYSFIKGNSAGQNYRLYEEKVSSNRNFCNKIWNASKFVLFNIEDCGEKLINTNQTELNFTQEDKDMLEQIDKLAVETTRRLDEFKFGIAADELYESFWHYFADVYLEKIKTRLYTKDRDGNAINTSEEEMKSRFSAQWLILYSLETYLKLLHPFIPFLTEKIWQSLPKREEESESIMYSEWPV</sequence>
<evidence type="ECO:0000256" key="13">
    <source>
        <dbReference type="RuleBase" id="RU363035"/>
    </source>
</evidence>
<feature type="active site" description="Tele-phosphohistidine intermediate" evidence="11">
    <location>
        <position position="778"/>
    </location>
</feature>
<keyword evidence="4 13" id="KW-0547">Nucleotide-binding</keyword>
<evidence type="ECO:0000256" key="6">
    <source>
        <dbReference type="ARBA" id="ARBA00022917"/>
    </source>
</evidence>
<dbReference type="EMBL" id="JAGQLL010000012">
    <property type="protein sequence ID" value="MCA9379766.1"/>
    <property type="molecule type" value="Genomic_DNA"/>
</dbReference>
<feature type="domain" description="Methionyl/Leucyl tRNA synthetase" evidence="16">
    <location>
        <begin position="1030"/>
        <end position="1098"/>
    </location>
</feature>
<evidence type="ECO:0000259" key="14">
    <source>
        <dbReference type="Pfam" id="PF00133"/>
    </source>
</evidence>
<dbReference type="PROSITE" id="PS00178">
    <property type="entry name" value="AA_TRNA_LIGASE_I"/>
    <property type="match status" value="1"/>
</dbReference>
<evidence type="ECO:0000256" key="7">
    <source>
        <dbReference type="ARBA" id="ARBA00023146"/>
    </source>
</evidence>
<dbReference type="InterPro" id="IPR014729">
    <property type="entry name" value="Rossmann-like_a/b/a_fold"/>
</dbReference>
<dbReference type="Gene3D" id="3.40.50.1820">
    <property type="entry name" value="alpha/beta hydrolase"/>
    <property type="match status" value="1"/>
</dbReference>
<dbReference type="InterPro" id="IPR015413">
    <property type="entry name" value="Methionyl/Leucyl_tRNA_Synth"/>
</dbReference>
<dbReference type="Gene3D" id="3.90.740.10">
    <property type="entry name" value="Valyl/Leucyl/Isoleucyl-tRNA synthetase, editing domain"/>
    <property type="match status" value="1"/>
</dbReference>
<evidence type="ECO:0000256" key="11">
    <source>
        <dbReference type="PIRSR" id="PIRSR613078-1"/>
    </source>
</evidence>
<evidence type="ECO:0000256" key="4">
    <source>
        <dbReference type="ARBA" id="ARBA00022741"/>
    </source>
</evidence>
<dbReference type="AlphaFoldDB" id="A0A955I763"/>
<dbReference type="GO" id="GO:0005829">
    <property type="term" value="C:cytosol"/>
    <property type="evidence" value="ECO:0007669"/>
    <property type="project" value="TreeGrafter"/>
</dbReference>
<dbReference type="SUPFAM" id="SSF50677">
    <property type="entry name" value="ValRS/IleRS/LeuRS editing domain"/>
    <property type="match status" value="1"/>
</dbReference>
<evidence type="ECO:0000259" key="16">
    <source>
        <dbReference type="Pfam" id="PF09334"/>
    </source>
</evidence>
<dbReference type="GO" id="GO:0002161">
    <property type="term" value="F:aminoacyl-tRNA deacylase activity"/>
    <property type="evidence" value="ECO:0007669"/>
    <property type="project" value="InterPro"/>
</dbReference>
<accession>A0A955I763</accession>
<dbReference type="InterPro" id="IPR033705">
    <property type="entry name" value="Anticodon_Ia_Val"/>
</dbReference>
<dbReference type="EC" id="6.1.1.9" evidence="1"/>
<dbReference type="PANTHER" id="PTHR11946:SF93">
    <property type="entry name" value="VALINE--TRNA LIGASE, CHLOROPLASTIC_MITOCHONDRIAL 2"/>
    <property type="match status" value="1"/>
</dbReference>
<evidence type="ECO:0000256" key="3">
    <source>
        <dbReference type="ARBA" id="ARBA00022598"/>
    </source>
</evidence>
<comment type="caution">
    <text evidence="17">The sequence shown here is derived from an EMBL/GenBank/DDBJ whole genome shotgun (WGS) entry which is preliminary data.</text>
</comment>